<accession>A0ABU7CR64</accession>
<dbReference type="Proteomes" id="UP001352852">
    <property type="component" value="Unassembled WGS sequence"/>
</dbReference>
<dbReference type="EMBL" id="JAHUTJ010001014">
    <property type="protein sequence ID" value="MED6264344.1"/>
    <property type="molecule type" value="Genomic_DNA"/>
</dbReference>
<sequence>MKDPHSFFFVVSWRLAYNDVGHYCHQLAWSVDQMSLTYRGGPWPHAGLLLFQRLNGMPIYTNLPVCRHSPLKFFPPTDLIPLCVSTLFTALSKCISSLF</sequence>
<protein>
    <submittedName>
        <fullName evidence="1">Uncharacterized protein</fullName>
    </submittedName>
</protein>
<gene>
    <name evidence="1" type="ORF">CHARACLAT_013871</name>
</gene>
<reference evidence="1 2" key="1">
    <citation type="submission" date="2021-06" db="EMBL/GenBank/DDBJ databases">
        <authorList>
            <person name="Palmer J.M."/>
        </authorList>
    </citation>
    <scope>NUCLEOTIDE SEQUENCE [LARGE SCALE GENOMIC DNA]</scope>
    <source>
        <strain evidence="1 2">CL_MEX2019</strain>
        <tissue evidence="1">Muscle</tissue>
    </source>
</reference>
<evidence type="ECO:0000313" key="2">
    <source>
        <dbReference type="Proteomes" id="UP001352852"/>
    </source>
</evidence>
<keyword evidence="2" id="KW-1185">Reference proteome</keyword>
<organism evidence="1 2">
    <name type="scientific">Characodon lateralis</name>
    <dbReference type="NCBI Taxonomy" id="208331"/>
    <lineage>
        <taxon>Eukaryota</taxon>
        <taxon>Metazoa</taxon>
        <taxon>Chordata</taxon>
        <taxon>Craniata</taxon>
        <taxon>Vertebrata</taxon>
        <taxon>Euteleostomi</taxon>
        <taxon>Actinopterygii</taxon>
        <taxon>Neopterygii</taxon>
        <taxon>Teleostei</taxon>
        <taxon>Neoteleostei</taxon>
        <taxon>Acanthomorphata</taxon>
        <taxon>Ovalentaria</taxon>
        <taxon>Atherinomorphae</taxon>
        <taxon>Cyprinodontiformes</taxon>
        <taxon>Goodeidae</taxon>
        <taxon>Characodon</taxon>
    </lineage>
</organism>
<comment type="caution">
    <text evidence="1">The sequence shown here is derived from an EMBL/GenBank/DDBJ whole genome shotgun (WGS) entry which is preliminary data.</text>
</comment>
<name>A0ABU7CR64_9TELE</name>
<proteinExistence type="predicted"/>
<evidence type="ECO:0000313" key="1">
    <source>
        <dbReference type="EMBL" id="MED6264344.1"/>
    </source>
</evidence>